<feature type="chain" id="PRO_5017436068" description="Probable periplasmic serine endoprotease DegP-like" evidence="12">
    <location>
        <begin position="29"/>
        <end position="376"/>
    </location>
</feature>
<evidence type="ECO:0000256" key="1">
    <source>
        <dbReference type="ARBA" id="ARBA00001772"/>
    </source>
</evidence>
<dbReference type="PRINTS" id="PR00834">
    <property type="entry name" value="PROTEASES2C"/>
</dbReference>
<dbReference type="InterPro" id="IPR001940">
    <property type="entry name" value="Peptidase_S1C"/>
</dbReference>
<evidence type="ECO:0000256" key="10">
    <source>
        <dbReference type="ARBA" id="ARBA00023016"/>
    </source>
</evidence>
<name>A0A3A3G0X1_9BURK</name>
<evidence type="ECO:0000259" key="13">
    <source>
        <dbReference type="PROSITE" id="PS50106"/>
    </source>
</evidence>
<keyword evidence="6" id="KW-0645">Protease</keyword>
<comment type="subcellular location">
    <subcellularLocation>
        <location evidence="2">Periplasm</location>
    </subcellularLocation>
</comment>
<dbReference type="InterPro" id="IPR001478">
    <property type="entry name" value="PDZ"/>
</dbReference>
<comment type="catalytic activity">
    <reaction evidence="1">
        <text>Acts on substrates that are at least partially unfolded. The cleavage site P1 residue is normally between a pair of hydrophobic residues, such as Val-|-Val.</text>
        <dbReference type="EC" id="3.4.21.107"/>
    </reaction>
</comment>
<dbReference type="InterPro" id="IPR009003">
    <property type="entry name" value="Peptidase_S1_PA"/>
</dbReference>
<evidence type="ECO:0000313" key="14">
    <source>
        <dbReference type="EMBL" id="RJG01571.1"/>
    </source>
</evidence>
<dbReference type="SUPFAM" id="SSF50156">
    <property type="entry name" value="PDZ domain-like"/>
    <property type="match status" value="1"/>
</dbReference>
<sequence>MSTRPGIPANCAAAAVAIALAACSPAPAPPPAPASKTVPATVPAPGLALPNFVELVKREGLAVVNISTLRAGSGGEGSGLREGDPFYEFFRRFGGLPQFGEAPQAGLGSGFIISPDGYVLTNAHVVADTDEVLVKLTDKREFQAKVIGFDRYTDVALIKIDAKNLPVVTMGDPNRLEAGEWVAAIGAPFGFENSVTVGVVSAKGRLLPNGSYVPFIQTDVAVNPGNSGGPLFSTRGDVVGINSQIYSQTGGYMGISFAIPIDIALDISRQLRETGKVTRGRIGIQSQELTQDIAAALGLKEARGVLVAAVQRSGPAARAGVVPGDVLLSFDGKPVQNPADLARLVGSTRPGTTVSAEVWRKDKLIALKLSVEELPG</sequence>
<dbReference type="RefSeq" id="WP_119785019.1">
    <property type="nucleotide sequence ID" value="NZ_QYUQ01000002.1"/>
</dbReference>
<dbReference type="EMBL" id="QYUQ01000002">
    <property type="protein sequence ID" value="RJG01571.1"/>
    <property type="molecule type" value="Genomic_DNA"/>
</dbReference>
<evidence type="ECO:0000256" key="4">
    <source>
        <dbReference type="ARBA" id="ARBA00013035"/>
    </source>
</evidence>
<dbReference type="PROSITE" id="PS50106">
    <property type="entry name" value="PDZ"/>
    <property type="match status" value="1"/>
</dbReference>
<evidence type="ECO:0000256" key="11">
    <source>
        <dbReference type="ARBA" id="ARBA00032850"/>
    </source>
</evidence>
<protein>
    <recommendedName>
        <fullName evidence="5">Probable periplasmic serine endoprotease DegP-like</fullName>
        <ecNumber evidence="4">3.4.21.107</ecNumber>
    </recommendedName>
    <alternativeName>
        <fullName evidence="11">Protease Do</fullName>
    </alternativeName>
</protein>
<keyword evidence="10" id="KW-0346">Stress response</keyword>
<dbReference type="PANTHER" id="PTHR22939:SF130">
    <property type="entry name" value="PERIPLASMIC SERINE ENDOPROTEASE DEGP-LIKE-RELATED"/>
    <property type="match status" value="1"/>
</dbReference>
<dbReference type="Pfam" id="PF13365">
    <property type="entry name" value="Trypsin_2"/>
    <property type="match status" value="1"/>
</dbReference>
<dbReference type="CDD" id="cd10839">
    <property type="entry name" value="cpPDZ1_DegP-like"/>
    <property type="match status" value="1"/>
</dbReference>
<keyword evidence="12" id="KW-0732">Signal</keyword>
<feature type="signal peptide" evidence="12">
    <location>
        <begin position="1"/>
        <end position="28"/>
    </location>
</feature>
<dbReference type="EC" id="3.4.21.107" evidence="4"/>
<dbReference type="Pfam" id="PF13180">
    <property type="entry name" value="PDZ_2"/>
    <property type="match status" value="1"/>
</dbReference>
<evidence type="ECO:0000313" key="15">
    <source>
        <dbReference type="Proteomes" id="UP000266327"/>
    </source>
</evidence>
<dbReference type="InterPro" id="IPR036034">
    <property type="entry name" value="PDZ_sf"/>
</dbReference>
<evidence type="ECO:0000256" key="9">
    <source>
        <dbReference type="ARBA" id="ARBA00022825"/>
    </source>
</evidence>
<keyword evidence="9" id="KW-0720">Serine protease</keyword>
<evidence type="ECO:0000256" key="2">
    <source>
        <dbReference type="ARBA" id="ARBA00004418"/>
    </source>
</evidence>
<evidence type="ECO:0000256" key="8">
    <source>
        <dbReference type="ARBA" id="ARBA00022801"/>
    </source>
</evidence>
<evidence type="ECO:0000256" key="6">
    <source>
        <dbReference type="ARBA" id="ARBA00022670"/>
    </source>
</evidence>
<comment type="caution">
    <text evidence="14">The sequence shown here is derived from an EMBL/GenBank/DDBJ whole genome shotgun (WGS) entry which is preliminary data.</text>
</comment>
<accession>A0A3A3G0X1</accession>
<dbReference type="AlphaFoldDB" id="A0A3A3G0X1"/>
<dbReference type="Gene3D" id="2.30.42.10">
    <property type="match status" value="1"/>
</dbReference>
<dbReference type="GO" id="GO:0004252">
    <property type="term" value="F:serine-type endopeptidase activity"/>
    <property type="evidence" value="ECO:0007669"/>
    <property type="project" value="InterPro"/>
</dbReference>
<dbReference type="SUPFAM" id="SSF50494">
    <property type="entry name" value="Trypsin-like serine proteases"/>
    <property type="match status" value="1"/>
</dbReference>
<evidence type="ECO:0000256" key="3">
    <source>
        <dbReference type="ARBA" id="ARBA00010541"/>
    </source>
</evidence>
<dbReference type="GO" id="GO:0042597">
    <property type="term" value="C:periplasmic space"/>
    <property type="evidence" value="ECO:0007669"/>
    <property type="project" value="UniProtKB-SubCell"/>
</dbReference>
<evidence type="ECO:0000256" key="12">
    <source>
        <dbReference type="SAM" id="SignalP"/>
    </source>
</evidence>
<proteinExistence type="inferred from homology"/>
<gene>
    <name evidence="14" type="ORF">D3878_08215</name>
</gene>
<dbReference type="PANTHER" id="PTHR22939">
    <property type="entry name" value="SERINE PROTEASE FAMILY S1C HTRA-RELATED"/>
    <property type="match status" value="1"/>
</dbReference>
<feature type="domain" description="PDZ" evidence="13">
    <location>
        <begin position="286"/>
        <end position="337"/>
    </location>
</feature>
<dbReference type="SMART" id="SM00228">
    <property type="entry name" value="PDZ"/>
    <property type="match status" value="1"/>
</dbReference>
<keyword evidence="7" id="KW-0574">Periplasm</keyword>
<dbReference type="Gene3D" id="2.40.10.120">
    <property type="match status" value="1"/>
</dbReference>
<dbReference type="PROSITE" id="PS51257">
    <property type="entry name" value="PROKAR_LIPOPROTEIN"/>
    <property type="match status" value="1"/>
</dbReference>
<reference evidence="15" key="1">
    <citation type="submission" date="2018-09" db="EMBL/GenBank/DDBJ databases">
        <authorList>
            <person name="Zhu H."/>
        </authorList>
    </citation>
    <scope>NUCLEOTIDE SEQUENCE [LARGE SCALE GENOMIC DNA]</scope>
    <source>
        <strain evidence="15">K1S02-23</strain>
    </source>
</reference>
<organism evidence="14 15">
    <name type="scientific">Noviherbaspirillum sedimenti</name>
    <dbReference type="NCBI Taxonomy" id="2320865"/>
    <lineage>
        <taxon>Bacteria</taxon>
        <taxon>Pseudomonadati</taxon>
        <taxon>Pseudomonadota</taxon>
        <taxon>Betaproteobacteria</taxon>
        <taxon>Burkholderiales</taxon>
        <taxon>Oxalobacteraceae</taxon>
        <taxon>Noviherbaspirillum</taxon>
    </lineage>
</organism>
<keyword evidence="8" id="KW-0378">Hydrolase</keyword>
<evidence type="ECO:0000256" key="5">
    <source>
        <dbReference type="ARBA" id="ARBA00013958"/>
    </source>
</evidence>
<evidence type="ECO:0000256" key="7">
    <source>
        <dbReference type="ARBA" id="ARBA00022764"/>
    </source>
</evidence>
<dbReference type="OrthoDB" id="9758917at2"/>
<keyword evidence="15" id="KW-1185">Reference proteome</keyword>
<dbReference type="Proteomes" id="UP000266327">
    <property type="component" value="Unassembled WGS sequence"/>
</dbReference>
<dbReference type="GO" id="GO:0006508">
    <property type="term" value="P:proteolysis"/>
    <property type="evidence" value="ECO:0007669"/>
    <property type="project" value="UniProtKB-KW"/>
</dbReference>
<comment type="similarity">
    <text evidence="3">Belongs to the peptidase S1C family.</text>
</comment>